<proteinExistence type="predicted"/>
<dbReference type="AlphaFoldDB" id="A0A9C6WLG3"/>
<dbReference type="GeneID" id="127741552"/>
<evidence type="ECO:0000256" key="1">
    <source>
        <dbReference type="ARBA" id="ARBA00022723"/>
    </source>
</evidence>
<keyword evidence="7" id="KW-1185">Reference proteome</keyword>
<keyword evidence="3" id="KW-0862">Zinc</keyword>
<dbReference type="GO" id="GO:0008270">
    <property type="term" value="F:zinc ion binding"/>
    <property type="evidence" value="ECO:0007669"/>
    <property type="project" value="UniProtKB-KW"/>
</dbReference>
<evidence type="ECO:0000313" key="7">
    <source>
        <dbReference type="Proteomes" id="UP000515211"/>
    </source>
</evidence>
<feature type="region of interest" description="Disordered" evidence="5">
    <location>
        <begin position="521"/>
        <end position="557"/>
    </location>
</feature>
<dbReference type="RefSeq" id="XP_052110239.1">
    <property type="nucleotide sequence ID" value="XM_052254279.1"/>
</dbReference>
<evidence type="ECO:0000256" key="3">
    <source>
        <dbReference type="ARBA" id="ARBA00022833"/>
    </source>
</evidence>
<name>A0A9C6WLG3_ARADU</name>
<dbReference type="InterPro" id="IPR006564">
    <property type="entry name" value="Znf_PMZ"/>
</dbReference>
<evidence type="ECO:0000256" key="5">
    <source>
        <dbReference type="SAM" id="MobiDB-lite"/>
    </source>
</evidence>
<sequence>MAKLKIYYDMQQSVWKVRTIVDEHNHELAPAMFTNLLPSHRKMSEGDKAQVDSFKQFGIPTSKIMAYMAGQSGGYTATIGYLEGKANVDMMTSARYTQTSDNRLGSLFWADGEMMADYQLFGDVLAFDSTYHSNKYRKPLVVFFGSNHHKQTSIFGFALLEDEEVHTYQWVLLNLLDVMGHKKPCVVVTDGDKAMRAAIAEVIPTTKHRLCCWHLEKNCVQRVKETEFCKVFQKVLYANLDINEFEDFWKTLVESLGLQDNIWVQSTYDSRESWAMAYLRGTFCAVYRTTSRCEGINAFVKGFLRSTDSILELVHSLDQVVKDYRNNEVMAQFYSTYYTPVLTTGLDSIELFASKVYTRAVFREVKKQIKGVATLLFQGRDVISMTCVYKFSKMRKPNRTYKVLYDPNEERIDCECSMWNSEGIPCSHIFYAIKYEGLEKIPGGLILSRWCKDAKEWRSKPPESTEGHQGRLLRYGALCGAMSVVAKLGAEDANEFVVARDGISRLTAELQRRAYNKLGGPPGLSSLSGLKDPVVSKTKGAPRKGKEMHFGSEGERDHGVAGTDACVVYSSAECSSAKPSAPYTAGRTQDADKDGGIQSENGDNRQTVPDCAETTSTRSMHGCSLAHCSPHMGVGGEGSNIFLGGQHIE</sequence>
<organism evidence="7 8">
    <name type="scientific">Arachis duranensis</name>
    <name type="common">Wild peanut</name>
    <dbReference type="NCBI Taxonomy" id="130453"/>
    <lineage>
        <taxon>Eukaryota</taxon>
        <taxon>Viridiplantae</taxon>
        <taxon>Streptophyta</taxon>
        <taxon>Embryophyta</taxon>
        <taxon>Tracheophyta</taxon>
        <taxon>Spermatophyta</taxon>
        <taxon>Magnoliopsida</taxon>
        <taxon>eudicotyledons</taxon>
        <taxon>Gunneridae</taxon>
        <taxon>Pentapetalae</taxon>
        <taxon>rosids</taxon>
        <taxon>fabids</taxon>
        <taxon>Fabales</taxon>
        <taxon>Fabaceae</taxon>
        <taxon>Papilionoideae</taxon>
        <taxon>50 kb inversion clade</taxon>
        <taxon>dalbergioids sensu lato</taxon>
        <taxon>Dalbergieae</taxon>
        <taxon>Pterocarpus clade</taxon>
        <taxon>Arachis</taxon>
    </lineage>
</organism>
<dbReference type="InterPro" id="IPR018289">
    <property type="entry name" value="MULE_transposase_dom"/>
</dbReference>
<evidence type="ECO:0000256" key="4">
    <source>
        <dbReference type="PROSITE-ProRule" id="PRU00325"/>
    </source>
</evidence>
<reference evidence="8" key="2">
    <citation type="submission" date="2025-08" db="UniProtKB">
        <authorList>
            <consortium name="RefSeq"/>
        </authorList>
    </citation>
    <scope>IDENTIFICATION</scope>
    <source>
        <tissue evidence="8">Whole plant</tissue>
    </source>
</reference>
<accession>A0A9C6WLG3</accession>
<dbReference type="PROSITE" id="PS50966">
    <property type="entry name" value="ZF_SWIM"/>
    <property type="match status" value="1"/>
</dbReference>
<protein>
    <submittedName>
        <fullName evidence="8">Protein FAR1-RELATED SEQUENCE 5-like</fullName>
    </submittedName>
</protein>
<evidence type="ECO:0000256" key="2">
    <source>
        <dbReference type="ARBA" id="ARBA00022771"/>
    </source>
</evidence>
<keyword evidence="2 4" id="KW-0863">Zinc-finger</keyword>
<keyword evidence="1" id="KW-0479">Metal-binding</keyword>
<feature type="compositionally biased region" description="Basic and acidic residues" evidence="5">
    <location>
        <begin position="544"/>
        <end position="557"/>
    </location>
</feature>
<reference evidence="7" key="1">
    <citation type="journal article" date="2016" name="Nat. Genet.">
        <title>The genome sequences of Arachis duranensis and Arachis ipaensis, the diploid ancestors of cultivated peanut.</title>
        <authorList>
            <person name="Bertioli D.J."/>
            <person name="Cannon S.B."/>
            <person name="Froenicke L."/>
            <person name="Huang G."/>
            <person name="Farmer A.D."/>
            <person name="Cannon E.K."/>
            <person name="Liu X."/>
            <person name="Gao D."/>
            <person name="Clevenger J."/>
            <person name="Dash S."/>
            <person name="Ren L."/>
            <person name="Moretzsohn M.C."/>
            <person name="Shirasawa K."/>
            <person name="Huang W."/>
            <person name="Vidigal B."/>
            <person name="Abernathy B."/>
            <person name="Chu Y."/>
            <person name="Niederhuth C.E."/>
            <person name="Umale P."/>
            <person name="Araujo A.C."/>
            <person name="Kozik A."/>
            <person name="Kim K.D."/>
            <person name="Burow M.D."/>
            <person name="Varshney R.K."/>
            <person name="Wang X."/>
            <person name="Zhang X."/>
            <person name="Barkley N."/>
            <person name="Guimaraes P.M."/>
            <person name="Isobe S."/>
            <person name="Guo B."/>
            <person name="Liao B."/>
            <person name="Stalker H.T."/>
            <person name="Schmitz R.J."/>
            <person name="Scheffler B.E."/>
            <person name="Leal-Bertioli S.C."/>
            <person name="Xun X."/>
            <person name="Jackson S.A."/>
            <person name="Michelmore R."/>
            <person name="Ozias-Akins P."/>
        </authorList>
    </citation>
    <scope>NUCLEOTIDE SEQUENCE [LARGE SCALE GENOMIC DNA]</scope>
    <source>
        <strain evidence="7">cv. V14167</strain>
    </source>
</reference>
<feature type="compositionally biased region" description="Polar residues" evidence="5">
    <location>
        <begin position="598"/>
        <end position="616"/>
    </location>
</feature>
<dbReference type="Pfam" id="PF04434">
    <property type="entry name" value="SWIM"/>
    <property type="match status" value="1"/>
</dbReference>
<dbReference type="Pfam" id="PF10551">
    <property type="entry name" value="MULE"/>
    <property type="match status" value="1"/>
</dbReference>
<evidence type="ECO:0000313" key="8">
    <source>
        <dbReference type="RefSeq" id="XP_052110239.1"/>
    </source>
</evidence>
<gene>
    <name evidence="8" type="primary">LOC127741552</name>
</gene>
<feature type="domain" description="SWIM-type" evidence="6">
    <location>
        <begin position="401"/>
        <end position="437"/>
    </location>
</feature>
<dbReference type="KEGG" id="adu:127741552"/>
<dbReference type="InterPro" id="IPR007527">
    <property type="entry name" value="Znf_SWIM"/>
</dbReference>
<feature type="region of interest" description="Disordered" evidence="5">
    <location>
        <begin position="576"/>
        <end position="616"/>
    </location>
</feature>
<evidence type="ECO:0000259" key="6">
    <source>
        <dbReference type="PROSITE" id="PS50966"/>
    </source>
</evidence>
<dbReference type="PANTHER" id="PTHR47718">
    <property type="entry name" value="OS01G0519700 PROTEIN"/>
    <property type="match status" value="1"/>
</dbReference>
<dbReference type="SMART" id="SM00575">
    <property type="entry name" value="ZnF_PMZ"/>
    <property type="match status" value="1"/>
</dbReference>
<dbReference type="Proteomes" id="UP000515211">
    <property type="component" value="Chromosome 9"/>
</dbReference>
<dbReference type="PANTHER" id="PTHR47718:SF15">
    <property type="entry name" value="PROTEIN FAR1-RELATED SEQUENCE 5-LIKE"/>
    <property type="match status" value="1"/>
</dbReference>